<accession>A0A6J5LNI9</accession>
<organism evidence="2">
    <name type="scientific">uncultured Caudovirales phage</name>
    <dbReference type="NCBI Taxonomy" id="2100421"/>
    <lineage>
        <taxon>Viruses</taxon>
        <taxon>Duplodnaviria</taxon>
        <taxon>Heunggongvirae</taxon>
        <taxon>Uroviricota</taxon>
        <taxon>Caudoviricetes</taxon>
        <taxon>Peduoviridae</taxon>
        <taxon>Maltschvirus</taxon>
        <taxon>Maltschvirus maltsch</taxon>
    </lineage>
</organism>
<reference evidence="2" key="1">
    <citation type="submission" date="2020-04" db="EMBL/GenBank/DDBJ databases">
        <authorList>
            <person name="Chiriac C."/>
            <person name="Salcher M."/>
            <person name="Ghai R."/>
            <person name="Kavagutti S V."/>
        </authorList>
    </citation>
    <scope>NUCLEOTIDE SEQUENCE</scope>
</reference>
<proteinExistence type="predicted"/>
<evidence type="ECO:0000313" key="2">
    <source>
        <dbReference type="EMBL" id="CAB4135222.1"/>
    </source>
</evidence>
<dbReference type="EMBL" id="LR796294">
    <property type="protein sequence ID" value="CAB4135222.1"/>
    <property type="molecule type" value="Genomic_DNA"/>
</dbReference>
<sequence length="177" mass="19640">MRHEPGMEYFTCKVVGSGWRFIEAYKSNDGNNGWYITPGVIIGTVVLCGRGLGLKTLDSDMAAPREGEPIFDMGKFPSDADIVAVTDRMLETHPIQAERIVCREWAPNELGWMKSKTWLAPRGFVIPTVNTAMAKAVPENTIKKSAWSESKPLEVTLGEILLSTCKSQKKQKQAHAE</sequence>
<evidence type="ECO:0000313" key="1">
    <source>
        <dbReference type="EMBL" id="CAB4131358.1"/>
    </source>
</evidence>
<name>A0A6J5LNI9_9CAUD</name>
<dbReference type="EMBL" id="LR796249">
    <property type="protein sequence ID" value="CAB4131358.1"/>
    <property type="molecule type" value="Genomic_DNA"/>
</dbReference>
<gene>
    <name evidence="1" type="ORF">UFOVP127_72</name>
    <name evidence="2" type="ORF">UFOVP276_178</name>
</gene>
<protein>
    <submittedName>
        <fullName evidence="2">Uncharacterized protein</fullName>
    </submittedName>
</protein>